<protein>
    <submittedName>
        <fullName evidence="1">Uncharacterized protein</fullName>
    </submittedName>
</protein>
<dbReference type="EnsemblMetazoa" id="Aqu2.1.31358_001">
    <property type="protein sequence ID" value="Aqu2.1.31358_001"/>
    <property type="gene ID" value="Aqu2.1.31358"/>
</dbReference>
<proteinExistence type="predicted"/>
<organism evidence="1">
    <name type="scientific">Amphimedon queenslandica</name>
    <name type="common">Sponge</name>
    <dbReference type="NCBI Taxonomy" id="400682"/>
    <lineage>
        <taxon>Eukaryota</taxon>
        <taxon>Metazoa</taxon>
        <taxon>Porifera</taxon>
        <taxon>Demospongiae</taxon>
        <taxon>Heteroscleromorpha</taxon>
        <taxon>Haplosclerida</taxon>
        <taxon>Niphatidae</taxon>
        <taxon>Amphimedon</taxon>
    </lineage>
</organism>
<reference evidence="1" key="1">
    <citation type="submission" date="2017-05" db="UniProtKB">
        <authorList>
            <consortium name="EnsemblMetazoa"/>
        </authorList>
    </citation>
    <scope>IDENTIFICATION</scope>
</reference>
<dbReference type="AlphaFoldDB" id="A0A1X7UUA4"/>
<dbReference type="InParanoid" id="A0A1X7UUA4"/>
<evidence type="ECO:0000313" key="1">
    <source>
        <dbReference type="EnsemblMetazoa" id="Aqu2.1.31358_001"/>
    </source>
</evidence>
<name>A0A1X7UUA4_AMPQE</name>
<sequence>MSTTIIYISIKFNSLTLTPTVFIILA</sequence>
<accession>A0A1X7UUA4</accession>